<name>A0ABS0X874_9ACTN</name>
<protein>
    <submittedName>
        <fullName evidence="2">Aldehyde dehydrogenase family protein</fullName>
    </submittedName>
</protein>
<dbReference type="Proteomes" id="UP000634780">
    <property type="component" value="Unassembled WGS sequence"/>
</dbReference>
<organism evidence="2 3">
    <name type="scientific">Streptomyces flavofungini</name>
    <dbReference type="NCBI Taxonomy" id="68200"/>
    <lineage>
        <taxon>Bacteria</taxon>
        <taxon>Bacillati</taxon>
        <taxon>Actinomycetota</taxon>
        <taxon>Actinomycetes</taxon>
        <taxon>Kitasatosporales</taxon>
        <taxon>Streptomycetaceae</taxon>
        <taxon>Streptomyces</taxon>
    </lineage>
</organism>
<dbReference type="RefSeq" id="WP_190118928.1">
    <property type="nucleotide sequence ID" value="NZ_BMVR01000012.1"/>
</dbReference>
<sequence length="119" mass="12262">MRTAENLFGGAWQATAGDALLNVVDPAVAVVPDFAIGLQRAARSRYGLAATVYTDDPEHRDAAARLPAGVVWINQWQGGSPEMVWEPAGDSGTGATGAHAAYDAATRPSAVIIAEGNAT</sequence>
<evidence type="ECO:0000259" key="1">
    <source>
        <dbReference type="Pfam" id="PF00171"/>
    </source>
</evidence>
<comment type="caution">
    <text evidence="2">The sequence shown here is derived from an EMBL/GenBank/DDBJ whole genome shotgun (WGS) entry which is preliminary data.</text>
</comment>
<keyword evidence="3" id="KW-1185">Reference proteome</keyword>
<dbReference type="InterPro" id="IPR015590">
    <property type="entry name" value="Aldehyde_DH_dom"/>
</dbReference>
<dbReference type="Pfam" id="PF00171">
    <property type="entry name" value="Aldedh"/>
    <property type="match status" value="1"/>
</dbReference>
<dbReference type="Gene3D" id="3.40.309.10">
    <property type="entry name" value="Aldehyde Dehydrogenase, Chain A, domain 2"/>
    <property type="match status" value="1"/>
</dbReference>
<dbReference type="InterPro" id="IPR016161">
    <property type="entry name" value="Ald_DH/histidinol_DH"/>
</dbReference>
<evidence type="ECO:0000313" key="2">
    <source>
        <dbReference type="EMBL" id="MBJ3809414.1"/>
    </source>
</evidence>
<accession>A0ABS0X874</accession>
<dbReference type="EMBL" id="JAEKOZ010000011">
    <property type="protein sequence ID" value="MBJ3809414.1"/>
    <property type="molecule type" value="Genomic_DNA"/>
</dbReference>
<reference evidence="2 3" key="1">
    <citation type="submission" date="2020-12" db="EMBL/GenBank/DDBJ databases">
        <title>Streptomyces typhae sp. nov., a novel endophytic actinomycete isolated from the root of cattail pollen (Typha angustifolia L.).</title>
        <authorList>
            <person name="Peng C."/>
            <person name="Liu C."/>
        </authorList>
    </citation>
    <scope>NUCLEOTIDE SEQUENCE [LARGE SCALE GENOMIC DNA]</scope>
    <source>
        <strain evidence="2 3">JCM 4753</strain>
    </source>
</reference>
<dbReference type="SUPFAM" id="SSF53720">
    <property type="entry name" value="ALDH-like"/>
    <property type="match status" value="1"/>
</dbReference>
<gene>
    <name evidence="2" type="ORF">JGB26_20205</name>
</gene>
<proteinExistence type="predicted"/>
<feature type="domain" description="Aldehyde dehydrogenase" evidence="1">
    <location>
        <begin position="28"/>
        <end position="109"/>
    </location>
</feature>
<evidence type="ECO:0000313" key="3">
    <source>
        <dbReference type="Proteomes" id="UP000634780"/>
    </source>
</evidence>
<dbReference type="InterPro" id="IPR016163">
    <property type="entry name" value="Ald_DH_C"/>
</dbReference>